<proteinExistence type="predicted"/>
<dbReference type="InterPro" id="IPR050666">
    <property type="entry name" value="ESRP"/>
</dbReference>
<dbReference type="PANTHER" id="PTHR13976">
    <property type="entry name" value="HETEROGENEOUS NUCLEAR RIBONUCLEOPROTEIN-RELATED"/>
    <property type="match status" value="1"/>
</dbReference>
<name>A0A9J6FB79_HAELO</name>
<dbReference type="Gene3D" id="3.30.70.330">
    <property type="match status" value="2"/>
</dbReference>
<protein>
    <recommendedName>
        <fullName evidence="4">RRM domain-containing protein</fullName>
    </recommendedName>
</protein>
<dbReference type="Pfam" id="PF00076">
    <property type="entry name" value="RRM_1"/>
    <property type="match status" value="1"/>
</dbReference>
<sequence>MQCYAERPLSSRRDCLHLQGLPRDATLETILELLGPYSQAVVPYGVYVVYDASGQLLGEAFVRMHSEDAAFMVVKNWNPHVLGPRRIDVCVCSFNDIYELPGNAAAVQGLASAAVAGVAPPPASPFGASGATLMAVPGGSFLPPPNALWYPNPLQYPAPWFYLPAGATMVLLRGLPYRCTVEDVLSFFGDFPSVTFDSVHIERFVDGRASGEGIVAFPSREEAERAVSEKQGRNIRHRYIELFIP</sequence>
<comment type="caution">
    <text evidence="5">The sequence shown here is derived from an EMBL/GenBank/DDBJ whole genome shotgun (WGS) entry which is preliminary data.</text>
</comment>
<feature type="domain" description="RRM" evidence="4">
    <location>
        <begin position="168"/>
        <end position="245"/>
    </location>
</feature>
<dbReference type="AlphaFoldDB" id="A0A9J6FB79"/>
<organism evidence="5 6">
    <name type="scientific">Haemaphysalis longicornis</name>
    <name type="common">Bush tick</name>
    <dbReference type="NCBI Taxonomy" id="44386"/>
    <lineage>
        <taxon>Eukaryota</taxon>
        <taxon>Metazoa</taxon>
        <taxon>Ecdysozoa</taxon>
        <taxon>Arthropoda</taxon>
        <taxon>Chelicerata</taxon>
        <taxon>Arachnida</taxon>
        <taxon>Acari</taxon>
        <taxon>Parasitiformes</taxon>
        <taxon>Ixodida</taxon>
        <taxon>Ixodoidea</taxon>
        <taxon>Ixodidae</taxon>
        <taxon>Haemaphysalinae</taxon>
        <taxon>Haemaphysalis</taxon>
    </lineage>
</organism>
<dbReference type="OrthoDB" id="431068at2759"/>
<dbReference type="InterPro" id="IPR012677">
    <property type="entry name" value="Nucleotide-bd_a/b_plait_sf"/>
</dbReference>
<keyword evidence="6" id="KW-1185">Reference proteome</keyword>
<dbReference type="VEuPathDB" id="VectorBase:HLOH_055278"/>
<evidence type="ECO:0000256" key="3">
    <source>
        <dbReference type="PROSITE-ProRule" id="PRU00176"/>
    </source>
</evidence>
<dbReference type="SMART" id="SM00360">
    <property type="entry name" value="RRM"/>
    <property type="match status" value="2"/>
</dbReference>
<evidence type="ECO:0000313" key="6">
    <source>
        <dbReference type="Proteomes" id="UP000821853"/>
    </source>
</evidence>
<dbReference type="EMBL" id="JABSTR010000001">
    <property type="protein sequence ID" value="KAH9360213.1"/>
    <property type="molecule type" value="Genomic_DNA"/>
</dbReference>
<dbReference type="InterPro" id="IPR000504">
    <property type="entry name" value="RRM_dom"/>
</dbReference>
<evidence type="ECO:0000313" key="5">
    <source>
        <dbReference type="EMBL" id="KAH9360213.1"/>
    </source>
</evidence>
<dbReference type="InterPro" id="IPR035979">
    <property type="entry name" value="RBD_domain_sf"/>
</dbReference>
<keyword evidence="1" id="KW-0677">Repeat</keyword>
<evidence type="ECO:0000256" key="1">
    <source>
        <dbReference type="ARBA" id="ARBA00022737"/>
    </source>
</evidence>
<evidence type="ECO:0000259" key="4">
    <source>
        <dbReference type="PROSITE" id="PS50102"/>
    </source>
</evidence>
<evidence type="ECO:0000256" key="2">
    <source>
        <dbReference type="ARBA" id="ARBA00022884"/>
    </source>
</evidence>
<gene>
    <name evidence="5" type="ORF">HPB48_016878</name>
</gene>
<reference evidence="5 6" key="1">
    <citation type="journal article" date="2020" name="Cell">
        <title>Large-Scale Comparative Analyses of Tick Genomes Elucidate Their Genetic Diversity and Vector Capacities.</title>
        <authorList>
            <consortium name="Tick Genome and Microbiome Consortium (TIGMIC)"/>
            <person name="Jia N."/>
            <person name="Wang J."/>
            <person name="Shi W."/>
            <person name="Du L."/>
            <person name="Sun Y."/>
            <person name="Zhan W."/>
            <person name="Jiang J.F."/>
            <person name="Wang Q."/>
            <person name="Zhang B."/>
            <person name="Ji P."/>
            <person name="Bell-Sakyi L."/>
            <person name="Cui X.M."/>
            <person name="Yuan T.T."/>
            <person name="Jiang B.G."/>
            <person name="Yang W.F."/>
            <person name="Lam T.T."/>
            <person name="Chang Q.C."/>
            <person name="Ding S.J."/>
            <person name="Wang X.J."/>
            <person name="Zhu J.G."/>
            <person name="Ruan X.D."/>
            <person name="Zhao L."/>
            <person name="Wei J.T."/>
            <person name="Ye R.Z."/>
            <person name="Que T.C."/>
            <person name="Du C.H."/>
            <person name="Zhou Y.H."/>
            <person name="Cheng J.X."/>
            <person name="Dai P.F."/>
            <person name="Guo W.B."/>
            <person name="Han X.H."/>
            <person name="Huang E.J."/>
            <person name="Li L.F."/>
            <person name="Wei W."/>
            <person name="Gao Y.C."/>
            <person name="Liu J.Z."/>
            <person name="Shao H.Z."/>
            <person name="Wang X."/>
            <person name="Wang C.C."/>
            <person name="Yang T.C."/>
            <person name="Huo Q.B."/>
            <person name="Li W."/>
            <person name="Chen H.Y."/>
            <person name="Chen S.E."/>
            <person name="Zhou L.G."/>
            <person name="Ni X.B."/>
            <person name="Tian J.H."/>
            <person name="Sheng Y."/>
            <person name="Liu T."/>
            <person name="Pan Y.S."/>
            <person name="Xia L.Y."/>
            <person name="Li J."/>
            <person name="Zhao F."/>
            <person name="Cao W.C."/>
        </authorList>
    </citation>
    <scope>NUCLEOTIDE SEQUENCE [LARGE SCALE GENOMIC DNA]</scope>
    <source>
        <strain evidence="5">HaeL-2018</strain>
    </source>
</reference>
<dbReference type="GO" id="GO:0003723">
    <property type="term" value="F:RNA binding"/>
    <property type="evidence" value="ECO:0007669"/>
    <property type="project" value="UniProtKB-UniRule"/>
</dbReference>
<dbReference type="Proteomes" id="UP000821853">
    <property type="component" value="Chromosome 1"/>
</dbReference>
<dbReference type="SUPFAM" id="SSF54928">
    <property type="entry name" value="RNA-binding domain, RBD"/>
    <property type="match status" value="1"/>
</dbReference>
<dbReference type="OMA" id="PEANNLW"/>
<keyword evidence="2 3" id="KW-0694">RNA-binding</keyword>
<dbReference type="PROSITE" id="PS50102">
    <property type="entry name" value="RRM"/>
    <property type="match status" value="1"/>
</dbReference>
<accession>A0A9J6FB79</accession>